<dbReference type="SUPFAM" id="SSF56645">
    <property type="entry name" value="Acyl-CoA dehydrogenase NM domain-like"/>
    <property type="match status" value="1"/>
</dbReference>
<feature type="domain" description="Acyl-CoA dehydrogenase/oxidase N-terminal" evidence="2">
    <location>
        <begin position="15"/>
        <end position="79"/>
    </location>
</feature>
<proteinExistence type="predicted"/>
<dbReference type="GO" id="GO:0008470">
    <property type="term" value="F:3-methylbutanoyl-CoA dehydrogenase activity"/>
    <property type="evidence" value="ECO:0007669"/>
    <property type="project" value="TreeGrafter"/>
</dbReference>
<dbReference type="Gene3D" id="1.10.540.10">
    <property type="entry name" value="Acyl-CoA dehydrogenase/oxidase, N-terminal domain"/>
    <property type="match status" value="1"/>
</dbReference>
<reference evidence="4 5" key="1">
    <citation type="journal article" date="2018" name="Int. J. Syst. Evol. Microbiol.">
        <title>Micromonospora globbae sp. nov., an endophytic actinomycete isolated from roots of Globba winitii C. H. Wright.</title>
        <authorList>
            <person name="Kuncharoen N."/>
            <person name="Pittayakhajonwut P."/>
            <person name="Tanasupawat S."/>
        </authorList>
    </citation>
    <scope>NUCLEOTIDE SEQUENCE [LARGE SCALE GENOMIC DNA]</scope>
    <source>
        <strain evidence="4 5">WPS1-2</strain>
    </source>
</reference>
<keyword evidence="1" id="KW-0560">Oxidoreductase</keyword>
<dbReference type="InterPro" id="IPR013107">
    <property type="entry name" value="Acyl-CoA_DH_C"/>
</dbReference>
<dbReference type="GO" id="GO:0050660">
    <property type="term" value="F:flavin adenine dinucleotide binding"/>
    <property type="evidence" value="ECO:0007669"/>
    <property type="project" value="InterPro"/>
</dbReference>
<feature type="domain" description="Acyl-CoA dehydrogenase C-terminal" evidence="3">
    <location>
        <begin position="229"/>
        <end position="360"/>
    </location>
</feature>
<dbReference type="RefSeq" id="WP_120330762.1">
    <property type="nucleotide sequence ID" value="NZ_CP109307.1"/>
</dbReference>
<dbReference type="InterPro" id="IPR009100">
    <property type="entry name" value="AcylCoA_DH/oxidase_NM_dom_sf"/>
</dbReference>
<dbReference type="Gene3D" id="1.20.140.10">
    <property type="entry name" value="Butyryl-CoA Dehydrogenase, subunit A, domain 3"/>
    <property type="match status" value="1"/>
</dbReference>
<name>A0A420EVY3_9ACTN</name>
<dbReference type="OrthoDB" id="3404950at2"/>
<dbReference type="PIRSF" id="PIRSF016578">
    <property type="entry name" value="HsaA"/>
    <property type="match status" value="1"/>
</dbReference>
<dbReference type="InterPro" id="IPR036250">
    <property type="entry name" value="AcylCo_DH-like_C"/>
</dbReference>
<evidence type="ECO:0000313" key="4">
    <source>
        <dbReference type="EMBL" id="RKF24859.1"/>
    </source>
</evidence>
<comment type="caution">
    <text evidence="4">The sequence shown here is derived from an EMBL/GenBank/DDBJ whole genome shotgun (WGS) entry which is preliminary data.</text>
</comment>
<protein>
    <submittedName>
        <fullName evidence="4">Acyl-CoA dehydrogenase</fullName>
    </submittedName>
</protein>
<dbReference type="PANTHER" id="PTHR43884:SF12">
    <property type="entry name" value="ISOVALERYL-COA DEHYDROGENASE, MITOCHONDRIAL-RELATED"/>
    <property type="match status" value="1"/>
</dbReference>
<accession>A0A420EVY3</accession>
<dbReference type="GO" id="GO:0006552">
    <property type="term" value="P:L-leucine catabolic process"/>
    <property type="evidence" value="ECO:0007669"/>
    <property type="project" value="TreeGrafter"/>
</dbReference>
<dbReference type="InterPro" id="IPR037069">
    <property type="entry name" value="AcylCoA_DH/ox_N_sf"/>
</dbReference>
<dbReference type="EMBL" id="RAQQ01000019">
    <property type="protein sequence ID" value="RKF24859.1"/>
    <property type="molecule type" value="Genomic_DNA"/>
</dbReference>
<dbReference type="Pfam" id="PF02771">
    <property type="entry name" value="Acyl-CoA_dh_N"/>
    <property type="match status" value="1"/>
</dbReference>
<dbReference type="Gene3D" id="2.40.110.10">
    <property type="entry name" value="Butyryl-CoA Dehydrogenase, subunit A, domain 2"/>
    <property type="match status" value="1"/>
</dbReference>
<evidence type="ECO:0000256" key="1">
    <source>
        <dbReference type="ARBA" id="ARBA00023002"/>
    </source>
</evidence>
<organism evidence="4 5">
    <name type="scientific">Micromonospora globbae</name>
    <dbReference type="NCBI Taxonomy" id="1894969"/>
    <lineage>
        <taxon>Bacteria</taxon>
        <taxon>Bacillati</taxon>
        <taxon>Actinomycetota</taxon>
        <taxon>Actinomycetes</taxon>
        <taxon>Micromonosporales</taxon>
        <taxon>Micromonosporaceae</taxon>
        <taxon>Micromonospora</taxon>
    </lineage>
</organism>
<dbReference type="Proteomes" id="UP000285744">
    <property type="component" value="Unassembled WGS sequence"/>
</dbReference>
<sequence>MTSTLPRVDGLLPTLAERAPEIDRAGRVPDDLIADLTGAGCLRMLVPAAYGGADLPLAEALRVIEQLSTADASTGWLVGQVGLAHLLFACFPEAARNEIYADGPDVLGAGAVAPKGRAAPDGAGGWRVNGQWPFVTGSPQASWIYLNCIVLDGRTPRTLPNGAPLTRMVLFPAAELQQLDTWQVLGLRGTASQDVRAVNLTCPEHRGFSLVGDGDDVRRTVFRIAQAGLLIAAVDIGIAQGAVQDAADQAAAGRRRTFSTRALADSPVFHDRLGEAHVALRAARALLYREAENAWETARRGEVLSPLDRACLRATATQVTATAHQAVQTAYALAGASTVFDSSSLQRRLRDINTATQHFVNGRDSYGTVGALLAGAQVDTTMF</sequence>
<evidence type="ECO:0000259" key="3">
    <source>
        <dbReference type="Pfam" id="PF08028"/>
    </source>
</evidence>
<evidence type="ECO:0000259" key="2">
    <source>
        <dbReference type="Pfam" id="PF02771"/>
    </source>
</evidence>
<dbReference type="InterPro" id="IPR046373">
    <property type="entry name" value="Acyl-CoA_Oxase/DH_mid-dom_sf"/>
</dbReference>
<gene>
    <name evidence="4" type="ORF">D7I43_23700</name>
</gene>
<dbReference type="InterPro" id="IPR013786">
    <property type="entry name" value="AcylCoA_DH/ox_N"/>
</dbReference>
<dbReference type="SUPFAM" id="SSF47203">
    <property type="entry name" value="Acyl-CoA dehydrogenase C-terminal domain-like"/>
    <property type="match status" value="1"/>
</dbReference>
<dbReference type="Pfam" id="PF08028">
    <property type="entry name" value="Acyl-CoA_dh_2"/>
    <property type="match status" value="1"/>
</dbReference>
<dbReference type="PANTHER" id="PTHR43884">
    <property type="entry name" value="ACYL-COA DEHYDROGENASE"/>
    <property type="match status" value="1"/>
</dbReference>
<evidence type="ECO:0000313" key="5">
    <source>
        <dbReference type="Proteomes" id="UP000285744"/>
    </source>
</evidence>
<dbReference type="AlphaFoldDB" id="A0A420EVY3"/>